<reference evidence="2 3" key="1">
    <citation type="journal article" date="2016" name="Genome Announc.">
        <title>Draft Genome Sequence of the Anaerobic Ammonium-Oxidizing Bacterium 'Candidatus Brocadia sp. 40'.</title>
        <authorList>
            <person name="Ali M."/>
            <person name="Haroon M.F."/>
            <person name="Narita Y."/>
            <person name="Zhang L."/>
            <person name="Rangel Shaw D."/>
            <person name="Okabe S."/>
            <person name="Saikaly P.E."/>
        </authorList>
    </citation>
    <scope>NUCLEOTIDE SEQUENCE [LARGE SCALE GENOMIC DNA]</scope>
    <source>
        <strain evidence="2 3">40</strain>
    </source>
</reference>
<accession>A0A1V6LYR0</accession>
<keyword evidence="1" id="KW-0472">Membrane</keyword>
<keyword evidence="3" id="KW-1185">Reference proteome</keyword>
<dbReference type="PROSITE" id="PS00409">
    <property type="entry name" value="PROKAR_NTER_METHYL"/>
    <property type="match status" value="1"/>
</dbReference>
<gene>
    <name evidence="2" type="ORF">BIY37_09210</name>
</gene>
<evidence type="ECO:0000313" key="2">
    <source>
        <dbReference type="EMBL" id="OQD45298.1"/>
    </source>
</evidence>
<proteinExistence type="predicted"/>
<dbReference type="Proteomes" id="UP000242219">
    <property type="component" value="Unassembled WGS sequence"/>
</dbReference>
<dbReference type="AlphaFoldDB" id="A0A1V6LYR0"/>
<organism evidence="2 3">
    <name type="scientific">Candidatus Brocadia sapporoensis</name>
    <dbReference type="NCBI Taxonomy" id="392547"/>
    <lineage>
        <taxon>Bacteria</taxon>
        <taxon>Pseudomonadati</taxon>
        <taxon>Planctomycetota</taxon>
        <taxon>Candidatus Brocadiia</taxon>
        <taxon>Candidatus Brocadiales</taxon>
        <taxon>Candidatus Brocadiaceae</taxon>
        <taxon>Candidatus Brocadia</taxon>
    </lineage>
</organism>
<dbReference type="InterPro" id="IPR045584">
    <property type="entry name" value="Pilin-like"/>
</dbReference>
<dbReference type="NCBIfam" id="TIGR02532">
    <property type="entry name" value="IV_pilin_GFxxxE"/>
    <property type="match status" value="1"/>
</dbReference>
<keyword evidence="1" id="KW-1133">Transmembrane helix</keyword>
<dbReference type="Pfam" id="PF07963">
    <property type="entry name" value="N_methyl"/>
    <property type="match status" value="1"/>
</dbReference>
<evidence type="ECO:0000256" key="1">
    <source>
        <dbReference type="SAM" id="Phobius"/>
    </source>
</evidence>
<protein>
    <recommendedName>
        <fullName evidence="4">Type II secretion system protein GspH</fullName>
    </recommendedName>
</protein>
<evidence type="ECO:0000313" key="3">
    <source>
        <dbReference type="Proteomes" id="UP000242219"/>
    </source>
</evidence>
<feature type="transmembrane region" description="Helical" evidence="1">
    <location>
        <begin position="50"/>
        <end position="71"/>
    </location>
</feature>
<evidence type="ECO:0008006" key="4">
    <source>
        <dbReference type="Google" id="ProtNLM"/>
    </source>
</evidence>
<dbReference type="SUPFAM" id="SSF54523">
    <property type="entry name" value="Pili subunits"/>
    <property type="match status" value="1"/>
</dbReference>
<keyword evidence="1" id="KW-0812">Transmembrane</keyword>
<dbReference type="InterPro" id="IPR012902">
    <property type="entry name" value="N_methyl_site"/>
</dbReference>
<name>A0A1V6LYR0_9BACT</name>
<dbReference type="EMBL" id="MJUW02000098">
    <property type="protein sequence ID" value="OQD45298.1"/>
    <property type="molecule type" value="Genomic_DNA"/>
</dbReference>
<comment type="caution">
    <text evidence="2">The sequence shown here is derived from an EMBL/GenBank/DDBJ whole genome shotgun (WGS) entry which is preliminary data.</text>
</comment>
<sequence>MVVEILRVFLLLFENLDIAGKLKYDWLMNIETTEKVVKTREDLFINKNRGFTLIELIIVLLIIGIIAGVAVPRFSSSFDTIRFKKTMSDLVFFLREARIRAMGIAEVYYVTIDLQKGFCWNSDKKIFILPKNVEIFADKIEAQYDHTKTFAFFPNGTALEEKIGFVCDKMVAVLHVEPLGGLAYYRMDEMMEQVVRYARDKSELSEDELKKNIDISNDSDTVRNGVTTEYYDMGNINLENEELGTNNGFEMSYENSKETGDE</sequence>
<dbReference type="Gene3D" id="3.30.700.10">
    <property type="entry name" value="Glycoprotein, Type 4 Pilin"/>
    <property type="match status" value="1"/>
</dbReference>